<gene>
    <name evidence="3" type="ORF">V3330_07900</name>
</gene>
<accession>A0AAW9RIQ8</accession>
<dbReference type="Proteomes" id="UP001359886">
    <property type="component" value="Unassembled WGS sequence"/>
</dbReference>
<dbReference type="InterPro" id="IPR001633">
    <property type="entry name" value="EAL_dom"/>
</dbReference>
<comment type="caution">
    <text evidence="3">The sequence shown here is derived from an EMBL/GenBank/DDBJ whole genome shotgun (WGS) entry which is preliminary data.</text>
</comment>
<evidence type="ECO:0000313" key="4">
    <source>
        <dbReference type="Proteomes" id="UP001359886"/>
    </source>
</evidence>
<dbReference type="Pfam" id="PF00563">
    <property type="entry name" value="EAL"/>
    <property type="match status" value="1"/>
</dbReference>
<dbReference type="PROSITE" id="PS50883">
    <property type="entry name" value="EAL"/>
    <property type="match status" value="1"/>
</dbReference>
<feature type="domain" description="EAL" evidence="1">
    <location>
        <begin position="436"/>
        <end position="675"/>
    </location>
</feature>
<dbReference type="SMART" id="SM00052">
    <property type="entry name" value="EAL"/>
    <property type="match status" value="1"/>
</dbReference>
<protein>
    <submittedName>
        <fullName evidence="3">EAL domain-containing protein</fullName>
    </submittedName>
</protein>
<dbReference type="NCBIfam" id="TIGR00254">
    <property type="entry name" value="GGDEF"/>
    <property type="match status" value="1"/>
</dbReference>
<dbReference type="InterPro" id="IPR050706">
    <property type="entry name" value="Cyclic-di-GMP_PDE-like"/>
</dbReference>
<feature type="domain" description="GGDEF" evidence="2">
    <location>
        <begin position="293"/>
        <end position="426"/>
    </location>
</feature>
<dbReference type="InterPro" id="IPR035965">
    <property type="entry name" value="PAS-like_dom_sf"/>
</dbReference>
<dbReference type="AlphaFoldDB" id="A0AAW9RIQ8"/>
<dbReference type="SUPFAM" id="SSF55785">
    <property type="entry name" value="PYP-like sensor domain (PAS domain)"/>
    <property type="match status" value="1"/>
</dbReference>
<evidence type="ECO:0000259" key="2">
    <source>
        <dbReference type="PROSITE" id="PS50887"/>
    </source>
</evidence>
<dbReference type="InterPro" id="IPR000160">
    <property type="entry name" value="GGDEF_dom"/>
</dbReference>
<dbReference type="NCBIfam" id="TIGR00229">
    <property type="entry name" value="sensory_box"/>
    <property type="match status" value="1"/>
</dbReference>
<dbReference type="RefSeq" id="WP_354694864.1">
    <property type="nucleotide sequence ID" value="NZ_JAZHOG010000004.1"/>
</dbReference>
<reference evidence="3 4" key="1">
    <citation type="submission" date="2024-02" db="EMBL/GenBank/DDBJ databases">
        <title>A novel Wenzhouxiangellaceae bacterium, isolated from coastal sediments.</title>
        <authorList>
            <person name="Du Z.-J."/>
            <person name="Ye Y.-Q."/>
            <person name="Zhang X.-Y."/>
        </authorList>
    </citation>
    <scope>NUCLEOTIDE SEQUENCE [LARGE SCALE GENOMIC DNA]</scope>
    <source>
        <strain evidence="3 4">CH-27</strain>
    </source>
</reference>
<dbReference type="InterPro" id="IPR043128">
    <property type="entry name" value="Rev_trsase/Diguanyl_cyclase"/>
</dbReference>
<dbReference type="Pfam" id="PF00990">
    <property type="entry name" value="GGDEF"/>
    <property type="match status" value="1"/>
</dbReference>
<dbReference type="Gene3D" id="3.30.70.270">
    <property type="match status" value="1"/>
</dbReference>
<dbReference type="CDD" id="cd01948">
    <property type="entry name" value="EAL"/>
    <property type="match status" value="1"/>
</dbReference>
<dbReference type="InterPro" id="IPR000014">
    <property type="entry name" value="PAS"/>
</dbReference>
<dbReference type="EMBL" id="JAZHOG010000004">
    <property type="protein sequence ID" value="MEJ8567546.1"/>
    <property type="molecule type" value="Genomic_DNA"/>
</dbReference>
<dbReference type="InterPro" id="IPR029787">
    <property type="entry name" value="Nucleotide_cyclase"/>
</dbReference>
<sequence>MESANLLVVDRSPECAEHVNSLLRNSGIKIHVIHTSKAAEVKRAIDQTRPLLVLFRQPDEKLASLEEISALTQDLGIPLALYIDLEDPDSLLRHLHATACLVIHSGDESLLTGTVRRLMIRSSESSQFLIQKSRLEELEHRYDLLLDSSREAIAYIHEGLHVYANRAYLEALHVESAEEINGISLLEMMKLEQGDLKKLLRGLSKGDFPDQGVAVAVHRPDGSEFDATLTFSAARFNGEDCIQMMVQESNEAAELVAELERLRVMDPVTKLGNKRALVDRVKTGLEDSPTSGKVSAVLYIEPDGMSDLNDELDVAHMDEFLVELAGVLVGAADENDFAARVSDHGFALLATRPNMEAMEACAQQILDAFARHLTELGDRSFTVTCSIGIATLGRLAKDATAVIAGARRAQLEAAQKGNAYITFRPQLTAVTSFEDDRQWVDRIRFALGNGDFYAVQQPIVDLDGEGDHLVENFVYMRDEAGDLPPSEYLAIADRNDLAGQVDRIIIPGLLKGFAESSDRQIINLSTNSVLDYAFPAWFTEQVSSHCTDGERIILQIGAASAHSNLKPTQRLMQELASLGCHFSIADFGTEVRHQQTLEHLEAKYVKLHRSFTENLTTNSANQEAIRAIVDGAEERGAIVIADEVADTPSLAILWQCGVKLIAGAFLKENSQVVGQ</sequence>
<evidence type="ECO:0000313" key="3">
    <source>
        <dbReference type="EMBL" id="MEJ8567546.1"/>
    </source>
</evidence>
<dbReference type="GO" id="GO:0071111">
    <property type="term" value="F:cyclic-guanylate-specific phosphodiesterase activity"/>
    <property type="evidence" value="ECO:0007669"/>
    <property type="project" value="InterPro"/>
</dbReference>
<name>A0AAW9RIQ8_9GAMM</name>
<dbReference type="CDD" id="cd01949">
    <property type="entry name" value="GGDEF"/>
    <property type="match status" value="1"/>
</dbReference>
<dbReference type="InterPro" id="IPR035919">
    <property type="entry name" value="EAL_sf"/>
</dbReference>
<dbReference type="PROSITE" id="PS50887">
    <property type="entry name" value="GGDEF"/>
    <property type="match status" value="1"/>
</dbReference>
<dbReference type="Gene3D" id="3.20.20.450">
    <property type="entry name" value="EAL domain"/>
    <property type="match status" value="1"/>
</dbReference>
<organism evidence="3 4">
    <name type="scientific">Elongatibacter sediminis</name>
    <dbReference type="NCBI Taxonomy" id="3119006"/>
    <lineage>
        <taxon>Bacteria</taxon>
        <taxon>Pseudomonadati</taxon>
        <taxon>Pseudomonadota</taxon>
        <taxon>Gammaproteobacteria</taxon>
        <taxon>Chromatiales</taxon>
        <taxon>Wenzhouxiangellaceae</taxon>
        <taxon>Elongatibacter</taxon>
    </lineage>
</organism>
<evidence type="ECO:0000259" key="1">
    <source>
        <dbReference type="PROSITE" id="PS50883"/>
    </source>
</evidence>
<dbReference type="SMART" id="SM00267">
    <property type="entry name" value="GGDEF"/>
    <property type="match status" value="1"/>
</dbReference>
<dbReference type="PANTHER" id="PTHR33121">
    <property type="entry name" value="CYCLIC DI-GMP PHOSPHODIESTERASE PDEF"/>
    <property type="match status" value="1"/>
</dbReference>
<dbReference type="PANTHER" id="PTHR33121:SF23">
    <property type="entry name" value="CYCLIC DI-GMP PHOSPHODIESTERASE PDEB"/>
    <property type="match status" value="1"/>
</dbReference>
<proteinExistence type="predicted"/>
<keyword evidence="4" id="KW-1185">Reference proteome</keyword>
<dbReference type="SUPFAM" id="SSF141868">
    <property type="entry name" value="EAL domain-like"/>
    <property type="match status" value="1"/>
</dbReference>
<dbReference type="Gene3D" id="3.30.450.20">
    <property type="entry name" value="PAS domain"/>
    <property type="match status" value="1"/>
</dbReference>
<dbReference type="SUPFAM" id="SSF55073">
    <property type="entry name" value="Nucleotide cyclase"/>
    <property type="match status" value="1"/>
</dbReference>